<comment type="similarity">
    <text evidence="1">Belongs to the PPR family. PCMP-H subfamily.</text>
</comment>
<evidence type="ECO:0000259" key="2">
    <source>
        <dbReference type="Pfam" id="PF14432"/>
    </source>
</evidence>
<name>A0A2P5AAG5_TREOI</name>
<accession>A0A2P5AAG5</accession>
<reference evidence="4" key="1">
    <citation type="submission" date="2016-06" db="EMBL/GenBank/DDBJ databases">
        <title>Parallel loss of symbiosis genes in relatives of nitrogen-fixing non-legume Parasponia.</title>
        <authorList>
            <person name="Van Velzen R."/>
            <person name="Holmer R."/>
            <person name="Bu F."/>
            <person name="Rutten L."/>
            <person name="Van Zeijl A."/>
            <person name="Liu W."/>
            <person name="Santuari L."/>
            <person name="Cao Q."/>
            <person name="Sharma T."/>
            <person name="Shen D."/>
            <person name="Roswanjaya Y."/>
            <person name="Wardhani T."/>
            <person name="Kalhor M.S."/>
            <person name="Jansen J."/>
            <person name="Van den Hoogen J."/>
            <person name="Gungor B."/>
            <person name="Hartog M."/>
            <person name="Hontelez J."/>
            <person name="Verver J."/>
            <person name="Yang W.-C."/>
            <person name="Schijlen E."/>
            <person name="Repin R."/>
            <person name="Schilthuizen M."/>
            <person name="Schranz E."/>
            <person name="Heidstra R."/>
            <person name="Miyata K."/>
            <person name="Fedorova E."/>
            <person name="Kohlen W."/>
            <person name="Bisseling T."/>
            <person name="Smit S."/>
            <person name="Geurts R."/>
        </authorList>
    </citation>
    <scope>NUCLEOTIDE SEQUENCE [LARGE SCALE GENOMIC DNA]</scope>
    <source>
        <strain evidence="4">cv. RG33-2</strain>
    </source>
</reference>
<feature type="domain" description="DYW" evidence="2">
    <location>
        <begin position="3"/>
        <end position="83"/>
    </location>
</feature>
<sequence length="83" mass="9784">MTLKEKVKEQILRHHSEKLAIAFGLISTPENTTLRIMKNLRVFNDYHSAIKFISKLVVREIIVRHATSFHHFKNGSCSCRDYW</sequence>
<comment type="caution">
    <text evidence="3">The sequence shown here is derived from an EMBL/GenBank/DDBJ whole genome shotgun (WGS) entry which is preliminary data.</text>
</comment>
<evidence type="ECO:0000313" key="4">
    <source>
        <dbReference type="Proteomes" id="UP000237000"/>
    </source>
</evidence>
<dbReference type="EMBL" id="JXTC01001006">
    <property type="protein sequence ID" value="PON33528.1"/>
    <property type="molecule type" value="Genomic_DNA"/>
</dbReference>
<protein>
    <submittedName>
        <fullName evidence="3">DYW domain containing protein</fullName>
    </submittedName>
</protein>
<dbReference type="InterPro" id="IPR032867">
    <property type="entry name" value="DYW_dom"/>
</dbReference>
<dbReference type="GO" id="GO:0008270">
    <property type="term" value="F:zinc ion binding"/>
    <property type="evidence" value="ECO:0007669"/>
    <property type="project" value="InterPro"/>
</dbReference>
<dbReference type="InParanoid" id="A0A2P5AAG5"/>
<evidence type="ECO:0000256" key="1">
    <source>
        <dbReference type="ARBA" id="ARBA00006643"/>
    </source>
</evidence>
<gene>
    <name evidence="3" type="ORF">TorRG33x02_354800</name>
</gene>
<dbReference type="STRING" id="63057.A0A2P5AAG5"/>
<dbReference type="AlphaFoldDB" id="A0A2P5AAG5"/>
<dbReference type="Proteomes" id="UP000237000">
    <property type="component" value="Unassembled WGS sequence"/>
</dbReference>
<dbReference type="OrthoDB" id="1926166at2759"/>
<proteinExistence type="inferred from homology"/>
<dbReference type="Pfam" id="PF14432">
    <property type="entry name" value="DYW_deaminase"/>
    <property type="match status" value="1"/>
</dbReference>
<organism evidence="3 4">
    <name type="scientific">Trema orientale</name>
    <name type="common">Charcoal tree</name>
    <name type="synonym">Celtis orientalis</name>
    <dbReference type="NCBI Taxonomy" id="63057"/>
    <lineage>
        <taxon>Eukaryota</taxon>
        <taxon>Viridiplantae</taxon>
        <taxon>Streptophyta</taxon>
        <taxon>Embryophyta</taxon>
        <taxon>Tracheophyta</taxon>
        <taxon>Spermatophyta</taxon>
        <taxon>Magnoliopsida</taxon>
        <taxon>eudicotyledons</taxon>
        <taxon>Gunneridae</taxon>
        <taxon>Pentapetalae</taxon>
        <taxon>rosids</taxon>
        <taxon>fabids</taxon>
        <taxon>Rosales</taxon>
        <taxon>Cannabaceae</taxon>
        <taxon>Trema</taxon>
    </lineage>
</organism>
<evidence type="ECO:0000313" key="3">
    <source>
        <dbReference type="EMBL" id="PON33528.1"/>
    </source>
</evidence>
<keyword evidence="4" id="KW-1185">Reference proteome</keyword>